<evidence type="ECO:0000313" key="3">
    <source>
        <dbReference type="Proteomes" id="UP000054270"/>
    </source>
</evidence>
<feature type="region of interest" description="Disordered" evidence="1">
    <location>
        <begin position="216"/>
        <end position="243"/>
    </location>
</feature>
<dbReference type="EMBL" id="KN817633">
    <property type="protein sequence ID" value="KJA15836.1"/>
    <property type="molecule type" value="Genomic_DNA"/>
</dbReference>
<accession>A0A0D2NGN2</accession>
<sequence>MGPAPPAGGRKAKGASTARSSSSARMRPATRRRSARAPAQAAESADSAGCTRVLVGVVFSVRARAHHASWASAGPQQCVGANAKSLSAGQLERKRASAAGAETCRASQGMPSARCVKRASGRRAPNSAPRSAVCPRTAMSKRTSVALLAFTSAASASGPPSSPGWALMLCAASGAMVSTASARRPSRTGTAGISAPSAEYGRIRARSATLCASARKSALSKAPHHARSSGAARGSRHSMLSFSSTGSCASELSKRSARAGSGAGAAWLRYGMEEVAEPPLGGERGEEAARAGEARERGGVVREEARDVQPELGGQGRRHGASHSSSDSPPPPRALRNI</sequence>
<keyword evidence="3" id="KW-1185">Reference proteome</keyword>
<name>A0A0D2NGN2_HYPSF</name>
<evidence type="ECO:0000256" key="1">
    <source>
        <dbReference type="SAM" id="MobiDB-lite"/>
    </source>
</evidence>
<feature type="region of interest" description="Disordered" evidence="1">
    <location>
        <begin position="99"/>
        <end position="136"/>
    </location>
</feature>
<reference evidence="3" key="1">
    <citation type="submission" date="2014-04" db="EMBL/GenBank/DDBJ databases">
        <title>Evolutionary Origins and Diversification of the Mycorrhizal Mutualists.</title>
        <authorList>
            <consortium name="DOE Joint Genome Institute"/>
            <consortium name="Mycorrhizal Genomics Consortium"/>
            <person name="Kohler A."/>
            <person name="Kuo A."/>
            <person name="Nagy L.G."/>
            <person name="Floudas D."/>
            <person name="Copeland A."/>
            <person name="Barry K.W."/>
            <person name="Cichocki N."/>
            <person name="Veneault-Fourrey C."/>
            <person name="LaButti K."/>
            <person name="Lindquist E.A."/>
            <person name="Lipzen A."/>
            <person name="Lundell T."/>
            <person name="Morin E."/>
            <person name="Murat C."/>
            <person name="Riley R."/>
            <person name="Ohm R."/>
            <person name="Sun H."/>
            <person name="Tunlid A."/>
            <person name="Henrissat B."/>
            <person name="Grigoriev I.V."/>
            <person name="Hibbett D.S."/>
            <person name="Martin F."/>
        </authorList>
    </citation>
    <scope>NUCLEOTIDE SEQUENCE [LARGE SCALE GENOMIC DNA]</scope>
    <source>
        <strain evidence="3">FD-334 SS-4</strain>
    </source>
</reference>
<feature type="compositionally biased region" description="Pro residues" evidence="1">
    <location>
        <begin position="328"/>
        <end position="338"/>
    </location>
</feature>
<evidence type="ECO:0000313" key="2">
    <source>
        <dbReference type="EMBL" id="KJA15836.1"/>
    </source>
</evidence>
<feature type="region of interest" description="Disordered" evidence="1">
    <location>
        <begin position="1"/>
        <end position="45"/>
    </location>
</feature>
<feature type="compositionally biased region" description="Low complexity" evidence="1">
    <location>
        <begin position="36"/>
        <end position="45"/>
    </location>
</feature>
<feature type="compositionally biased region" description="Basic and acidic residues" evidence="1">
    <location>
        <begin position="283"/>
        <end position="309"/>
    </location>
</feature>
<feature type="compositionally biased region" description="Low complexity" evidence="1">
    <location>
        <begin position="7"/>
        <end position="27"/>
    </location>
</feature>
<dbReference type="AlphaFoldDB" id="A0A0D2NGN2"/>
<protein>
    <submittedName>
        <fullName evidence="2">Uncharacterized protein</fullName>
    </submittedName>
</protein>
<feature type="region of interest" description="Disordered" evidence="1">
    <location>
        <begin position="276"/>
        <end position="338"/>
    </location>
</feature>
<gene>
    <name evidence="2" type="ORF">HYPSUDRAFT_58568</name>
</gene>
<proteinExistence type="predicted"/>
<organism evidence="2 3">
    <name type="scientific">Hypholoma sublateritium (strain FD-334 SS-4)</name>
    <dbReference type="NCBI Taxonomy" id="945553"/>
    <lineage>
        <taxon>Eukaryota</taxon>
        <taxon>Fungi</taxon>
        <taxon>Dikarya</taxon>
        <taxon>Basidiomycota</taxon>
        <taxon>Agaricomycotina</taxon>
        <taxon>Agaricomycetes</taxon>
        <taxon>Agaricomycetidae</taxon>
        <taxon>Agaricales</taxon>
        <taxon>Agaricineae</taxon>
        <taxon>Strophariaceae</taxon>
        <taxon>Hypholoma</taxon>
    </lineage>
</organism>
<dbReference type="Proteomes" id="UP000054270">
    <property type="component" value="Unassembled WGS sequence"/>
</dbReference>